<reference evidence="1" key="1">
    <citation type="submission" date="2020-05" db="EMBL/GenBank/DDBJ databases">
        <title>Large-scale comparative analyses of tick genomes elucidate their genetic diversity and vector capacities.</title>
        <authorList>
            <person name="Jia N."/>
            <person name="Wang J."/>
            <person name="Shi W."/>
            <person name="Du L."/>
            <person name="Sun Y."/>
            <person name="Zhan W."/>
            <person name="Jiang J."/>
            <person name="Wang Q."/>
            <person name="Zhang B."/>
            <person name="Ji P."/>
            <person name="Sakyi L.B."/>
            <person name="Cui X."/>
            <person name="Yuan T."/>
            <person name="Jiang B."/>
            <person name="Yang W."/>
            <person name="Lam T.T.-Y."/>
            <person name="Chang Q."/>
            <person name="Ding S."/>
            <person name="Wang X."/>
            <person name="Zhu J."/>
            <person name="Ruan X."/>
            <person name="Zhao L."/>
            <person name="Wei J."/>
            <person name="Que T."/>
            <person name="Du C."/>
            <person name="Cheng J."/>
            <person name="Dai P."/>
            <person name="Han X."/>
            <person name="Huang E."/>
            <person name="Gao Y."/>
            <person name="Liu J."/>
            <person name="Shao H."/>
            <person name="Ye R."/>
            <person name="Li L."/>
            <person name="Wei W."/>
            <person name="Wang X."/>
            <person name="Wang C."/>
            <person name="Yang T."/>
            <person name="Huo Q."/>
            <person name="Li W."/>
            <person name="Guo W."/>
            <person name="Chen H."/>
            <person name="Zhou L."/>
            <person name="Ni X."/>
            <person name="Tian J."/>
            <person name="Zhou Y."/>
            <person name="Sheng Y."/>
            <person name="Liu T."/>
            <person name="Pan Y."/>
            <person name="Xia L."/>
            <person name="Li J."/>
            <person name="Zhao F."/>
            <person name="Cao W."/>
        </authorList>
    </citation>
    <scope>NUCLEOTIDE SEQUENCE</scope>
    <source>
        <strain evidence="1">Hyas-2018</strain>
    </source>
</reference>
<dbReference type="Proteomes" id="UP000821845">
    <property type="component" value="Chromosome 7"/>
</dbReference>
<evidence type="ECO:0000313" key="1">
    <source>
        <dbReference type="EMBL" id="KAH6925320.1"/>
    </source>
</evidence>
<proteinExistence type="predicted"/>
<accession>A0ACB7RSG1</accession>
<dbReference type="EMBL" id="CM023487">
    <property type="protein sequence ID" value="KAH6925320.1"/>
    <property type="molecule type" value="Genomic_DNA"/>
</dbReference>
<comment type="caution">
    <text evidence="1">The sequence shown here is derived from an EMBL/GenBank/DDBJ whole genome shotgun (WGS) entry which is preliminary data.</text>
</comment>
<gene>
    <name evidence="1" type="ORF">HPB50_003516</name>
</gene>
<organism evidence="1 2">
    <name type="scientific">Hyalomma asiaticum</name>
    <name type="common">Tick</name>
    <dbReference type="NCBI Taxonomy" id="266040"/>
    <lineage>
        <taxon>Eukaryota</taxon>
        <taxon>Metazoa</taxon>
        <taxon>Ecdysozoa</taxon>
        <taxon>Arthropoda</taxon>
        <taxon>Chelicerata</taxon>
        <taxon>Arachnida</taxon>
        <taxon>Acari</taxon>
        <taxon>Parasitiformes</taxon>
        <taxon>Ixodida</taxon>
        <taxon>Ixodoidea</taxon>
        <taxon>Ixodidae</taxon>
        <taxon>Hyalomminae</taxon>
        <taxon>Hyalomma</taxon>
    </lineage>
</organism>
<name>A0ACB7RSG1_HYAAI</name>
<keyword evidence="2" id="KW-1185">Reference proteome</keyword>
<sequence length="358" mass="41068">MIGFSWIFIQTHLWAASGEPFLRFRGKRTELQLFWERGCMAYVESRLGLLTLSKALYDRYGRIQNRRYIDSLMHRMKENTKRLINNLTWMDEQGKGVAFRKLDAMTHLILPGEIYFSRKKLEQLYEVFPDMTGKTFMTNLVETTRLYRKLRKHEHFQDVYSVRAFPRFGRELYLYLPNALVLATGVLNPPLFYSNGTLAIKYGGMASLAARQMAKSLDEVGVRVNDKGKSGIWLTPKAAAMHAEKASCDVHGSPINSSRRLLSVFPVIPGIEIAYQSYTAAVQVDYLTLDDYRVVHLESYSDEQVFFIAYCYALCAHGQKSMGDECNVPVKNMPQFAAAYRCPPGSPMNPPNKCTFFY</sequence>
<evidence type="ECO:0000313" key="2">
    <source>
        <dbReference type="Proteomes" id="UP000821845"/>
    </source>
</evidence>
<protein>
    <submittedName>
        <fullName evidence="1">Uncharacterized protein</fullName>
    </submittedName>
</protein>